<dbReference type="RefSeq" id="XP_022491836.1">
    <property type="nucleotide sequence ID" value="XM_022628432.1"/>
</dbReference>
<dbReference type="GeneID" id="34573166"/>
<dbReference type="OrthoDB" id="429813at2759"/>
<gene>
    <name evidence="4" type="ORF">PENARI_c003G06243</name>
</gene>
<keyword evidence="5" id="KW-1185">Reference proteome</keyword>
<sequence length="1045" mass="117310">MGSIGLQNRLLCRVVDELAERRPKQLFCVHPISSDISAGWRNITFKDLAGAVNYAAWWIERTVCLHKKSEPLAYMGANDIRYMIFVLACMKTGHVALLPSPRNSETAFLHVLSKTACFKFVYSVERRTQVQGLQQRQKDIQGWEIPGLWEMFDNGVEIYFYKKRFGDVENDPLVIIHSSGTSGLPKPVYLTNGFWSVMDNLPSLPVPPGRCGSALMSPAREGKSFFTMAPFFHLMGLYLPTQSIFHNIPFVLSPEKPMTVDLLARILDENAPEMAILTPSLIEELASTQKGLDTLKRFEMILFAGAPLSKDVGDMLCKDIDFQTGMGSSEAGFVANLVVSDKADWQYFEWNPAYGVDMQHIMDGTYELVLQKGENRDYHCIFHTYPDIQEYRTKDLFVQHPTKPSLWRYKGRLDDVIVLSNGEKFNPIEMEKVLDGHRLVSRALVVGQGRFQSALLIEPVWHQWDESSSLSFFIDEIWPTVQKANEIAPSHARVLKTKIGLASRAKPFKTTPKGSIQRQAVVKDYAEEIDAIYALSDEEYLGVIPQKASLEDIMRYIQSIVSGLLSVDHVGETSDIFAMGLDSLQTLQLGKTLRGAVRSLRPESDFQAIDSQKLYSYPSVKQLSEYIYCLAHGDETGVDMGTDDDSRRRARIAALVEKYTKDLPQTRVTEFRRDGNRAVILTGSTGSLGNYILSELTKDPTISKIYCLNRSDDAETRQLKGFEGKGLEIPPNFVSRVEIFPARFGSEKLGLPDQVYEKLKKSVSTIIHNAWKVNFNHKVEAFEDTHIQGVRRLVDFCMESTNKPHLHFISSFSTIGAWSQKHGPSVPEIPLEDPDVATRQGYGESKYVSERICAIASARSGVPTSIYRVGQIGGPTAEKGLWNKQEWLPSLVATSKTLQQVPNSLGTMPVDWIPVDSLAKIIVEITQSRQSTEISLRCAAFHLVNPSDASWKTLIPTIQKYYAVDPVDLNSWLESLEGFSNPTESDLQDKPALKIIDFFRGLIGKQGPPNPPAETTRCQEASQTMRSLAPIDAALMGNWLKQWGF</sequence>
<dbReference type="SUPFAM" id="SSF47336">
    <property type="entry name" value="ACP-like"/>
    <property type="match status" value="1"/>
</dbReference>
<evidence type="ECO:0000256" key="2">
    <source>
        <dbReference type="ARBA" id="ARBA00022553"/>
    </source>
</evidence>
<dbReference type="SUPFAM" id="SSF51735">
    <property type="entry name" value="NAD(P)-binding Rossmann-fold domains"/>
    <property type="match status" value="1"/>
</dbReference>
<keyword evidence="1" id="KW-0596">Phosphopantetheine</keyword>
<dbReference type="Gene3D" id="1.10.1200.10">
    <property type="entry name" value="ACP-like"/>
    <property type="match status" value="1"/>
</dbReference>
<evidence type="ECO:0000313" key="5">
    <source>
        <dbReference type="Proteomes" id="UP000177622"/>
    </source>
</evidence>
<dbReference type="Pfam" id="PF00501">
    <property type="entry name" value="AMP-binding"/>
    <property type="match status" value="1"/>
</dbReference>
<dbReference type="InterPro" id="IPR009081">
    <property type="entry name" value="PP-bd_ACP"/>
</dbReference>
<dbReference type="InterPro" id="IPR006162">
    <property type="entry name" value="Ppantetheine_attach_site"/>
</dbReference>
<evidence type="ECO:0000259" key="3">
    <source>
        <dbReference type="PROSITE" id="PS50075"/>
    </source>
</evidence>
<comment type="caution">
    <text evidence="4">The sequence shown here is derived from an EMBL/GenBank/DDBJ whole genome shotgun (WGS) entry which is preliminary data.</text>
</comment>
<feature type="domain" description="Carrier" evidence="3">
    <location>
        <begin position="548"/>
        <end position="631"/>
    </location>
</feature>
<accession>A0A1F5LT81</accession>
<dbReference type="SUPFAM" id="SSF56801">
    <property type="entry name" value="Acetyl-CoA synthetase-like"/>
    <property type="match status" value="1"/>
</dbReference>
<dbReference type="InterPro" id="IPR042099">
    <property type="entry name" value="ANL_N_sf"/>
</dbReference>
<dbReference type="AlphaFoldDB" id="A0A1F5LT81"/>
<dbReference type="PROSITE" id="PS50075">
    <property type="entry name" value="CARRIER"/>
    <property type="match status" value="1"/>
</dbReference>
<dbReference type="Pfam" id="PF07993">
    <property type="entry name" value="NAD_binding_4"/>
    <property type="match status" value="1"/>
</dbReference>
<dbReference type="PANTHER" id="PTHR43439">
    <property type="entry name" value="PHENYLACETATE-COENZYME A LIGASE"/>
    <property type="match status" value="1"/>
</dbReference>
<dbReference type="Pfam" id="PF00550">
    <property type="entry name" value="PP-binding"/>
    <property type="match status" value="1"/>
</dbReference>
<reference evidence="4 5" key="1">
    <citation type="journal article" date="2016" name="Sci. Rep.">
        <title>Penicillium arizonense, a new, genome sequenced fungal species, reveals a high chemical diversity in secreted metabolites.</title>
        <authorList>
            <person name="Grijseels S."/>
            <person name="Nielsen J.C."/>
            <person name="Randelovic M."/>
            <person name="Nielsen J."/>
            <person name="Nielsen K.F."/>
            <person name="Workman M."/>
            <person name="Frisvad J.C."/>
        </authorList>
    </citation>
    <scope>NUCLEOTIDE SEQUENCE [LARGE SCALE GENOMIC DNA]</scope>
    <source>
        <strain evidence="4 5">CBS 141311</strain>
    </source>
</reference>
<dbReference type="PROSITE" id="PS00012">
    <property type="entry name" value="PHOSPHOPANTETHEINE"/>
    <property type="match status" value="1"/>
</dbReference>
<evidence type="ECO:0000256" key="1">
    <source>
        <dbReference type="ARBA" id="ARBA00022450"/>
    </source>
</evidence>
<dbReference type="Gene3D" id="3.40.50.12780">
    <property type="entry name" value="N-terminal domain of ligase-like"/>
    <property type="match status" value="1"/>
</dbReference>
<protein>
    <recommendedName>
        <fullName evidence="3">Carrier domain-containing protein</fullName>
    </recommendedName>
</protein>
<evidence type="ECO:0000313" key="4">
    <source>
        <dbReference type="EMBL" id="OGE56408.1"/>
    </source>
</evidence>
<proteinExistence type="predicted"/>
<dbReference type="InterPro" id="IPR036736">
    <property type="entry name" value="ACP-like_sf"/>
</dbReference>
<dbReference type="EMBL" id="LXJU01000003">
    <property type="protein sequence ID" value="OGE56408.1"/>
    <property type="molecule type" value="Genomic_DNA"/>
</dbReference>
<dbReference type="GO" id="GO:0044550">
    <property type="term" value="P:secondary metabolite biosynthetic process"/>
    <property type="evidence" value="ECO:0007669"/>
    <property type="project" value="UniProtKB-ARBA"/>
</dbReference>
<dbReference type="PROSITE" id="PS00455">
    <property type="entry name" value="AMP_BINDING"/>
    <property type="match status" value="1"/>
</dbReference>
<dbReference type="InterPro" id="IPR020845">
    <property type="entry name" value="AMP-binding_CS"/>
</dbReference>
<dbReference type="Pfam" id="PF23562">
    <property type="entry name" value="AMP-binding_C_3"/>
    <property type="match status" value="1"/>
</dbReference>
<dbReference type="InterPro" id="IPR000873">
    <property type="entry name" value="AMP-dep_synth/lig_dom"/>
</dbReference>
<dbReference type="InterPro" id="IPR051414">
    <property type="entry name" value="Adenylate-forming_Reductase"/>
</dbReference>
<dbReference type="InterPro" id="IPR013120">
    <property type="entry name" value="FAR_NAD-bd"/>
</dbReference>
<dbReference type="STRING" id="1835702.A0A1F5LT81"/>
<dbReference type="PANTHER" id="PTHR43439:SF2">
    <property type="entry name" value="ENZYME, PUTATIVE (JCVI)-RELATED"/>
    <property type="match status" value="1"/>
</dbReference>
<organism evidence="4 5">
    <name type="scientific">Penicillium arizonense</name>
    <dbReference type="NCBI Taxonomy" id="1835702"/>
    <lineage>
        <taxon>Eukaryota</taxon>
        <taxon>Fungi</taxon>
        <taxon>Dikarya</taxon>
        <taxon>Ascomycota</taxon>
        <taxon>Pezizomycotina</taxon>
        <taxon>Eurotiomycetes</taxon>
        <taxon>Eurotiomycetidae</taxon>
        <taxon>Eurotiales</taxon>
        <taxon>Aspergillaceae</taxon>
        <taxon>Penicillium</taxon>
    </lineage>
</organism>
<dbReference type="Gene3D" id="3.40.50.720">
    <property type="entry name" value="NAD(P)-binding Rossmann-like Domain"/>
    <property type="match status" value="1"/>
</dbReference>
<name>A0A1F5LT81_PENAI</name>
<dbReference type="Proteomes" id="UP000177622">
    <property type="component" value="Unassembled WGS sequence"/>
</dbReference>
<dbReference type="InterPro" id="IPR036291">
    <property type="entry name" value="NAD(P)-bd_dom_sf"/>
</dbReference>
<keyword evidence="2" id="KW-0597">Phosphoprotein</keyword>